<name>A0ABY3WAD4_9MICC</name>
<keyword evidence="6" id="KW-0456">Lyase</keyword>
<evidence type="ECO:0000256" key="7">
    <source>
        <dbReference type="ARBA" id="ARBA00023304"/>
    </source>
</evidence>
<evidence type="ECO:0000256" key="4">
    <source>
        <dbReference type="ARBA" id="ARBA00023004"/>
    </source>
</evidence>
<evidence type="ECO:0000313" key="10">
    <source>
        <dbReference type="EMBL" id="UNK47304.1"/>
    </source>
</evidence>
<keyword evidence="2" id="KW-0001">2Fe-2S</keyword>
<dbReference type="RefSeq" id="WP_241915070.1">
    <property type="nucleotide sequence ID" value="NZ_CP093326.1"/>
</dbReference>
<feature type="domain" description="Dihydroxy-acid/6-phosphogluconate dehydratase N-terminal" evidence="8">
    <location>
        <begin position="30"/>
        <end position="339"/>
    </location>
</feature>
<evidence type="ECO:0000313" key="11">
    <source>
        <dbReference type="Proteomes" id="UP000829069"/>
    </source>
</evidence>
<dbReference type="EMBL" id="CP093326">
    <property type="protein sequence ID" value="UNK47304.1"/>
    <property type="molecule type" value="Genomic_DNA"/>
</dbReference>
<proteinExistence type="inferred from homology"/>
<dbReference type="SUPFAM" id="SSF143975">
    <property type="entry name" value="IlvD/EDD N-terminal domain-like"/>
    <property type="match status" value="1"/>
</dbReference>
<accession>A0ABY3WAD4</accession>
<evidence type="ECO:0000256" key="1">
    <source>
        <dbReference type="ARBA" id="ARBA00006486"/>
    </source>
</evidence>
<dbReference type="InterPro" id="IPR000581">
    <property type="entry name" value="ILV_EDD_N"/>
</dbReference>
<keyword evidence="3" id="KW-0479">Metal-binding</keyword>
<dbReference type="InterPro" id="IPR020558">
    <property type="entry name" value="DiOHA_6PGluconate_deHydtase_CS"/>
</dbReference>
<comment type="similarity">
    <text evidence="1">Belongs to the IlvD/Edd family.</text>
</comment>
<keyword evidence="11" id="KW-1185">Reference proteome</keyword>
<keyword evidence="4" id="KW-0408">Iron</keyword>
<dbReference type="Gene3D" id="3.50.30.80">
    <property type="entry name" value="IlvD/EDD C-terminal domain-like"/>
    <property type="match status" value="1"/>
</dbReference>
<evidence type="ECO:0000256" key="6">
    <source>
        <dbReference type="ARBA" id="ARBA00023239"/>
    </source>
</evidence>
<dbReference type="NCBIfam" id="NF004784">
    <property type="entry name" value="PRK06131.1"/>
    <property type="match status" value="1"/>
</dbReference>
<dbReference type="InterPro" id="IPR056740">
    <property type="entry name" value="ILV_EDD_C"/>
</dbReference>
<keyword evidence="7" id="KW-0028">Amino-acid biosynthesis</keyword>
<evidence type="ECO:0000256" key="5">
    <source>
        <dbReference type="ARBA" id="ARBA00023014"/>
    </source>
</evidence>
<evidence type="ECO:0000256" key="3">
    <source>
        <dbReference type="ARBA" id="ARBA00022723"/>
    </source>
</evidence>
<evidence type="ECO:0000259" key="9">
    <source>
        <dbReference type="Pfam" id="PF24877"/>
    </source>
</evidence>
<dbReference type="SUPFAM" id="SSF52016">
    <property type="entry name" value="LeuD/IlvD-like"/>
    <property type="match status" value="1"/>
</dbReference>
<dbReference type="InterPro" id="IPR042096">
    <property type="entry name" value="Dihydro-acid_dehy_C"/>
</dbReference>
<dbReference type="Proteomes" id="UP000829069">
    <property type="component" value="Chromosome"/>
</dbReference>
<sequence>MFRDEGQDGLMHRAFLRGMGLSAEDVRRSPVIGIANSASDLNPCNRGLSELSTYVKEGVRKAGGLPLEFPTISISEPFTRPTSLYLRNLMSMDVEEMITTAPIDGVVLLGGCDKTVPAQLMGAISAGKPALMVTAGPRSVSCHGANRQFTVDDAWPLCDRRRVGEMDDAEWCDLEGNINVSVGTCNVMGTASTMAAIAEVLGFALPGSSLPDAVTEVRKSMARRTGIEAVAAVRRQQQPRDQVTIESLENAFRTVIALGGSTNSLIHLEAIAGRAGLTIGRDRFNDWSRDTPFITNVRPGGVHTLPELEAAGGVPAVMDRIRTKLHLTAATATGRHWGEELDSRVFPESDAIASAAEPLQLTGSLRMLEGNLAPSGAVIKVVGPTASGLLKHRGRVTIFDGIEDLNARIDDADLPVTADSILVLRGMGVLGAPGMPEVGHIPIPAKLHRLGVTDMLRISDARMSGTSTGTVVLHVAPESAAGGPLAYLRDGDEVEIDVAAGALRHLVPEAEFSAREPAPKRAVAERGFAWLHSQHVLQPDRGCDFDFLRGPETVRPVIGAAHTASESLPRIATSKEQA</sequence>
<dbReference type="Pfam" id="PF00920">
    <property type="entry name" value="ILVD_EDD_N"/>
    <property type="match status" value="1"/>
</dbReference>
<dbReference type="PANTHER" id="PTHR43183">
    <property type="entry name" value="HYPOTHETICAL DIHYDROXYACID DEHYDRATASE (EUROFUNG)-RELATED"/>
    <property type="match status" value="1"/>
</dbReference>
<keyword evidence="7" id="KW-0100">Branched-chain amino acid biosynthesis</keyword>
<feature type="domain" description="Dihydroxy-acid/6-phosphogluconate dehydratase C-terminal" evidence="9">
    <location>
        <begin position="351"/>
        <end position="543"/>
    </location>
</feature>
<evidence type="ECO:0000256" key="2">
    <source>
        <dbReference type="ARBA" id="ARBA00022714"/>
    </source>
</evidence>
<protein>
    <submittedName>
        <fullName evidence="10">Dihydroxy-acid dehydratase</fullName>
    </submittedName>
</protein>
<gene>
    <name evidence="10" type="ORF">MNQ99_08205</name>
</gene>
<dbReference type="InterPro" id="IPR037237">
    <property type="entry name" value="IlvD/EDD_N"/>
</dbReference>
<dbReference type="Pfam" id="PF24877">
    <property type="entry name" value="ILV_EDD_C"/>
    <property type="match status" value="1"/>
</dbReference>
<keyword evidence="5" id="KW-0411">Iron-sulfur</keyword>
<evidence type="ECO:0000259" key="8">
    <source>
        <dbReference type="Pfam" id="PF00920"/>
    </source>
</evidence>
<dbReference type="InterPro" id="IPR052352">
    <property type="entry name" value="Sugar_Degrad_Dehydratases"/>
</dbReference>
<organism evidence="10 11">
    <name type="scientific">Arthrobacter sulfonylureivorans</name>
    <dbReference type="NCBI Taxonomy" id="2486855"/>
    <lineage>
        <taxon>Bacteria</taxon>
        <taxon>Bacillati</taxon>
        <taxon>Actinomycetota</taxon>
        <taxon>Actinomycetes</taxon>
        <taxon>Micrococcales</taxon>
        <taxon>Micrococcaceae</taxon>
        <taxon>Arthrobacter</taxon>
    </lineage>
</organism>
<dbReference type="PROSITE" id="PS00886">
    <property type="entry name" value="ILVD_EDD_1"/>
    <property type="match status" value="1"/>
</dbReference>
<dbReference type="PANTHER" id="PTHR43183:SF1">
    <property type="entry name" value="HYPOTHETICAL DIHYDROXY-ACID DEHYDRATASE (EUROFUNG)-RELATED"/>
    <property type="match status" value="1"/>
</dbReference>
<reference evidence="10 11" key="1">
    <citation type="submission" date="2022-03" db="EMBL/GenBank/DDBJ databases">
        <title>Isotopic signatures of nitrous oxide derived from detoxification processes.</title>
        <authorList>
            <person name="Behrendt U."/>
            <person name="Buchen C."/>
            <person name="Well R."/>
            <person name="Ulrich A."/>
            <person name="Rohe L."/>
            <person name="Kolb S."/>
            <person name="Schloter M."/>
            <person name="Horn M.A."/>
            <person name="Augustin J."/>
        </authorList>
    </citation>
    <scope>NUCLEOTIDE SEQUENCE [LARGE SCALE GENOMIC DNA]</scope>
    <source>
        <strain evidence="10 11">S4-C24</strain>
    </source>
</reference>